<evidence type="ECO:0000313" key="2">
    <source>
        <dbReference type="Proteomes" id="UP000233597"/>
    </source>
</evidence>
<comment type="caution">
    <text evidence="1">The sequence shown here is derived from an EMBL/GenBank/DDBJ whole genome shotgun (WGS) entry which is preliminary data.</text>
</comment>
<evidence type="ECO:0000313" key="1">
    <source>
        <dbReference type="EMBL" id="PKR50410.1"/>
    </source>
</evidence>
<sequence length="69" mass="8073">MATYKQIQQLIKDQHGYLAQPCWIADVMAEHGLTKRVASNRIDPNKREKPCPLEKRRAVEDALRHFNMI</sequence>
<proteinExistence type="predicted"/>
<reference evidence="1 2" key="1">
    <citation type="submission" date="2017-09" db="EMBL/GenBank/DDBJ databases">
        <title>Biodiversity and function of Thalassospira species in the particle-attached aromatic-hydrocarbon-degrading consortia from the surface seawater of the South China Sea.</title>
        <authorList>
            <person name="Dong C."/>
            <person name="Liu R."/>
            <person name="Shao Z."/>
        </authorList>
    </citation>
    <scope>NUCLEOTIDE SEQUENCE [LARGE SCALE GENOMIC DNA]</scope>
    <source>
        <strain evidence="1 2">CSC1P2</strain>
    </source>
</reference>
<dbReference type="OrthoDB" id="6710127at2"/>
<accession>A0A2N3KIR1</accession>
<name>A0A2N3KIR1_9PROT</name>
<dbReference type="EMBL" id="NWTK01000017">
    <property type="protein sequence ID" value="PKR50410.1"/>
    <property type="molecule type" value="Genomic_DNA"/>
</dbReference>
<dbReference type="RefSeq" id="WP_101270227.1">
    <property type="nucleotide sequence ID" value="NZ_NWTK01000017.1"/>
</dbReference>
<evidence type="ECO:0008006" key="3">
    <source>
        <dbReference type="Google" id="ProtNLM"/>
    </source>
</evidence>
<gene>
    <name evidence="1" type="ORF">COO20_21270</name>
</gene>
<dbReference type="Proteomes" id="UP000233597">
    <property type="component" value="Unassembled WGS sequence"/>
</dbReference>
<protein>
    <recommendedName>
        <fullName evidence="3">RNA methyltransferase</fullName>
    </recommendedName>
</protein>
<organism evidence="1 2">
    <name type="scientific">Thalassospira marina</name>
    <dbReference type="NCBI Taxonomy" id="2048283"/>
    <lineage>
        <taxon>Bacteria</taxon>
        <taxon>Pseudomonadati</taxon>
        <taxon>Pseudomonadota</taxon>
        <taxon>Alphaproteobacteria</taxon>
        <taxon>Rhodospirillales</taxon>
        <taxon>Thalassospiraceae</taxon>
        <taxon>Thalassospira</taxon>
    </lineage>
</organism>
<dbReference type="AlphaFoldDB" id="A0A2N3KIR1"/>